<gene>
    <name evidence="1" type="ORF">V1478_015171</name>
</gene>
<dbReference type="Proteomes" id="UP001607302">
    <property type="component" value="Unassembled WGS sequence"/>
</dbReference>
<sequence length="98" mass="11272">MFLFYDQKVVIDLGEEADDILLGRQLSTIHTHYNGALDLLHIQLCCILVSENYKKALYFFYVEDIVISDDSYITSVILGPNLLIYSNCKLYTVITMLN</sequence>
<reference evidence="1 2" key="1">
    <citation type="journal article" date="2024" name="Ann. Entomol. Soc. Am.">
        <title>Genomic analyses of the southern and eastern yellowjacket wasps (Hymenoptera: Vespidae) reveal evolutionary signatures of social life.</title>
        <authorList>
            <person name="Catto M.A."/>
            <person name="Caine P.B."/>
            <person name="Orr S.E."/>
            <person name="Hunt B.G."/>
            <person name="Goodisman M.A.D."/>
        </authorList>
    </citation>
    <scope>NUCLEOTIDE SEQUENCE [LARGE SCALE GENOMIC DNA]</scope>
    <source>
        <strain evidence="1">233</strain>
        <tissue evidence="1">Head and thorax</tissue>
    </source>
</reference>
<protein>
    <recommendedName>
        <fullName evidence="3">Reverse transcriptase Ty1/copia-type domain-containing protein</fullName>
    </recommendedName>
</protein>
<evidence type="ECO:0000313" key="1">
    <source>
        <dbReference type="EMBL" id="KAL2715473.1"/>
    </source>
</evidence>
<dbReference type="AlphaFoldDB" id="A0ABD2A4B4"/>
<evidence type="ECO:0008006" key="3">
    <source>
        <dbReference type="Google" id="ProtNLM"/>
    </source>
</evidence>
<keyword evidence="2" id="KW-1185">Reference proteome</keyword>
<comment type="caution">
    <text evidence="1">The sequence shown here is derived from an EMBL/GenBank/DDBJ whole genome shotgun (WGS) entry which is preliminary data.</text>
</comment>
<organism evidence="1 2">
    <name type="scientific">Vespula squamosa</name>
    <name type="common">Southern yellow jacket</name>
    <name type="synonym">Wasp</name>
    <dbReference type="NCBI Taxonomy" id="30214"/>
    <lineage>
        <taxon>Eukaryota</taxon>
        <taxon>Metazoa</taxon>
        <taxon>Ecdysozoa</taxon>
        <taxon>Arthropoda</taxon>
        <taxon>Hexapoda</taxon>
        <taxon>Insecta</taxon>
        <taxon>Pterygota</taxon>
        <taxon>Neoptera</taxon>
        <taxon>Endopterygota</taxon>
        <taxon>Hymenoptera</taxon>
        <taxon>Apocrita</taxon>
        <taxon>Aculeata</taxon>
        <taxon>Vespoidea</taxon>
        <taxon>Vespidae</taxon>
        <taxon>Vespinae</taxon>
        <taxon>Vespula</taxon>
    </lineage>
</organism>
<evidence type="ECO:0000313" key="2">
    <source>
        <dbReference type="Proteomes" id="UP001607302"/>
    </source>
</evidence>
<name>A0ABD2A4B4_VESSQ</name>
<accession>A0ABD2A4B4</accession>
<proteinExistence type="predicted"/>
<dbReference type="EMBL" id="JAUDFV010000155">
    <property type="protein sequence ID" value="KAL2715473.1"/>
    <property type="molecule type" value="Genomic_DNA"/>
</dbReference>